<keyword evidence="2" id="KW-1185">Reference proteome</keyword>
<gene>
    <name evidence="1" type="ORF">scyTo_0022496</name>
</gene>
<comment type="caution">
    <text evidence="1">The sequence shown here is derived from an EMBL/GenBank/DDBJ whole genome shotgun (WGS) entry which is preliminary data.</text>
</comment>
<evidence type="ECO:0000313" key="2">
    <source>
        <dbReference type="Proteomes" id="UP000288216"/>
    </source>
</evidence>
<accession>A0A401Q7J2</accession>
<dbReference type="AlphaFoldDB" id="A0A401Q7J2"/>
<protein>
    <submittedName>
        <fullName evidence="1">Uncharacterized protein</fullName>
    </submittedName>
</protein>
<name>A0A401Q7J2_SCYTO</name>
<dbReference type="Proteomes" id="UP000288216">
    <property type="component" value="Unassembled WGS sequence"/>
</dbReference>
<reference evidence="1 2" key="1">
    <citation type="journal article" date="2018" name="Nat. Ecol. Evol.">
        <title>Shark genomes provide insights into elasmobranch evolution and the origin of vertebrates.</title>
        <authorList>
            <person name="Hara Y"/>
            <person name="Yamaguchi K"/>
            <person name="Onimaru K"/>
            <person name="Kadota M"/>
            <person name="Koyanagi M"/>
            <person name="Keeley SD"/>
            <person name="Tatsumi K"/>
            <person name="Tanaka K"/>
            <person name="Motone F"/>
            <person name="Kageyama Y"/>
            <person name="Nozu R"/>
            <person name="Adachi N"/>
            <person name="Nishimura O"/>
            <person name="Nakagawa R"/>
            <person name="Tanegashima C"/>
            <person name="Kiyatake I"/>
            <person name="Matsumoto R"/>
            <person name="Murakumo K"/>
            <person name="Nishida K"/>
            <person name="Terakita A"/>
            <person name="Kuratani S"/>
            <person name="Sato K"/>
            <person name="Hyodo S Kuraku.S."/>
        </authorList>
    </citation>
    <scope>NUCLEOTIDE SEQUENCE [LARGE SCALE GENOMIC DNA]</scope>
</reference>
<dbReference type="EMBL" id="BFAA01022767">
    <property type="protein sequence ID" value="GCB81364.1"/>
    <property type="molecule type" value="Genomic_DNA"/>
</dbReference>
<feature type="non-terminal residue" evidence="1">
    <location>
        <position position="1"/>
    </location>
</feature>
<organism evidence="1 2">
    <name type="scientific">Scyliorhinus torazame</name>
    <name type="common">Cloudy catshark</name>
    <name type="synonym">Catulus torazame</name>
    <dbReference type="NCBI Taxonomy" id="75743"/>
    <lineage>
        <taxon>Eukaryota</taxon>
        <taxon>Metazoa</taxon>
        <taxon>Chordata</taxon>
        <taxon>Craniata</taxon>
        <taxon>Vertebrata</taxon>
        <taxon>Chondrichthyes</taxon>
        <taxon>Elasmobranchii</taxon>
        <taxon>Galeomorphii</taxon>
        <taxon>Galeoidea</taxon>
        <taxon>Carcharhiniformes</taxon>
        <taxon>Scyliorhinidae</taxon>
        <taxon>Scyliorhinus</taxon>
    </lineage>
</organism>
<evidence type="ECO:0000313" key="1">
    <source>
        <dbReference type="EMBL" id="GCB81364.1"/>
    </source>
</evidence>
<sequence>EDDHGDERWWIHGSGHHQRDIRPHPVLLECLAFFSGAFTLLMQCWKISRQSSTFSWRLWCDWVCESAVVGDCGATGSVRVLCVETVVRLGL</sequence>
<proteinExistence type="predicted"/>